<dbReference type="GO" id="GO:0007018">
    <property type="term" value="P:microtubule-based movement"/>
    <property type="evidence" value="ECO:0007669"/>
    <property type="project" value="InterPro"/>
</dbReference>
<dbReference type="PANTHER" id="PTHR22878:SF63">
    <property type="entry name" value="DYNEIN AXONEMAL HEAVY CHAIN 10"/>
    <property type="match status" value="1"/>
</dbReference>
<dbReference type="OrthoDB" id="6271995at2759"/>
<dbReference type="GO" id="GO:0030286">
    <property type="term" value="C:dynein complex"/>
    <property type="evidence" value="ECO:0007669"/>
    <property type="project" value="InterPro"/>
</dbReference>
<feature type="region of interest" description="Disordered" evidence="1">
    <location>
        <begin position="1"/>
        <end position="22"/>
    </location>
</feature>
<evidence type="ECO:0000313" key="6">
    <source>
        <dbReference type="Proteomes" id="UP000316759"/>
    </source>
</evidence>
<dbReference type="STRING" id="46835.A0A504YY86"/>
<reference evidence="5 6" key="1">
    <citation type="submission" date="2019-04" db="EMBL/GenBank/DDBJ databases">
        <title>Annotation for the trematode Fasciola gigantica.</title>
        <authorList>
            <person name="Choi Y.-J."/>
        </authorList>
    </citation>
    <scope>NUCLEOTIDE SEQUENCE [LARGE SCALE GENOMIC DNA]</scope>
    <source>
        <strain evidence="5">Uganda_cow_1</strain>
    </source>
</reference>
<dbReference type="GO" id="GO:0005524">
    <property type="term" value="F:ATP binding"/>
    <property type="evidence" value="ECO:0007669"/>
    <property type="project" value="InterPro"/>
</dbReference>
<dbReference type="Gene3D" id="1.20.140.100">
    <property type="entry name" value="Dynein heavy chain, N-terminal domain 2"/>
    <property type="match status" value="2"/>
</dbReference>
<dbReference type="FunFam" id="1.20.58.1120:FF:000008">
    <property type="entry name" value="Dynein heavy chain 10, axonemal"/>
    <property type="match status" value="1"/>
</dbReference>
<dbReference type="AlphaFoldDB" id="A0A504YY86"/>
<dbReference type="InterPro" id="IPR013602">
    <property type="entry name" value="Dynein_heavy_linker"/>
</dbReference>
<keyword evidence="6" id="KW-1185">Reference proteome</keyword>
<evidence type="ECO:0000259" key="4">
    <source>
        <dbReference type="Pfam" id="PF12774"/>
    </source>
</evidence>
<dbReference type="InterPro" id="IPR013594">
    <property type="entry name" value="Dynein_heavy_tail"/>
</dbReference>
<protein>
    <submittedName>
        <fullName evidence="5">Dynein heavy chain 10 axonemal</fullName>
    </submittedName>
</protein>
<dbReference type="EMBL" id="SUNJ01003104">
    <property type="protein sequence ID" value="TPP65485.1"/>
    <property type="molecule type" value="Genomic_DNA"/>
</dbReference>
<evidence type="ECO:0000259" key="3">
    <source>
        <dbReference type="Pfam" id="PF08393"/>
    </source>
</evidence>
<dbReference type="Gene3D" id="1.20.58.1120">
    <property type="match status" value="1"/>
</dbReference>
<name>A0A504YY86_FASGI</name>
<evidence type="ECO:0000313" key="5">
    <source>
        <dbReference type="EMBL" id="TPP65485.1"/>
    </source>
</evidence>
<dbReference type="InterPro" id="IPR026983">
    <property type="entry name" value="DHC"/>
</dbReference>
<accession>A0A504YY86</accession>
<feature type="domain" description="Dynein heavy chain tail" evidence="2">
    <location>
        <begin position="48"/>
        <end position="153"/>
    </location>
</feature>
<dbReference type="GO" id="GO:0045505">
    <property type="term" value="F:dynein intermediate chain binding"/>
    <property type="evidence" value="ECO:0007669"/>
    <property type="project" value="InterPro"/>
</dbReference>
<dbReference type="Pfam" id="PF08393">
    <property type="entry name" value="DHC_N2"/>
    <property type="match status" value="2"/>
</dbReference>
<feature type="compositionally biased region" description="Polar residues" evidence="1">
    <location>
        <begin position="7"/>
        <end position="22"/>
    </location>
</feature>
<comment type="caution">
    <text evidence="5">The sequence shown here is derived from an EMBL/GenBank/DDBJ whole genome shotgun (WGS) entry which is preliminary data.</text>
</comment>
<feature type="domain" description="Dynein heavy chain linker" evidence="3">
    <location>
        <begin position="451"/>
        <end position="510"/>
    </location>
</feature>
<organism evidence="5 6">
    <name type="scientific">Fasciola gigantica</name>
    <name type="common">Giant liver fluke</name>
    <dbReference type="NCBI Taxonomy" id="46835"/>
    <lineage>
        <taxon>Eukaryota</taxon>
        <taxon>Metazoa</taxon>
        <taxon>Spiralia</taxon>
        <taxon>Lophotrochozoa</taxon>
        <taxon>Platyhelminthes</taxon>
        <taxon>Trematoda</taxon>
        <taxon>Digenea</taxon>
        <taxon>Plagiorchiida</taxon>
        <taxon>Echinostomata</taxon>
        <taxon>Echinostomatoidea</taxon>
        <taxon>Fasciolidae</taxon>
        <taxon>Fasciola</taxon>
    </lineage>
</organism>
<proteinExistence type="predicted"/>
<dbReference type="InterPro" id="IPR035699">
    <property type="entry name" value="AAA_6"/>
</dbReference>
<sequence length="775" mass="91018">MIRQFFTDPTNTPGTVTRSSSIHLQRNHGSAASWTSQGERTSFATNPVMQEGCLPVYEVNFDSKLWGVIQEAARIELFNLPLPEIARFIGLRNSYYQNMVLQLQRMVDRYEEIRSQLDPLKVSLMEAGLRTLVNTIDRGVFYLNWDSLVVDEYLEHCDRRLKRAENHIKEIDRCFDILERIGALISRAQMFKEREDGQLVSAKEYMDYAESCRENDMEELANQISTMATSCLGKLEEALFDTNTGRRTEMYPIYQRFEVMILFRLLEMVLRNMWSFVNALGGRQPIFYIDVMLVNSDVVLYPVSADLYKWMTQTLRGCVESCRYFLRWKHGTCEPCPAIRSEGDEMITFNYVHELERCPELREPDAAFNQRVQLLNRNVVDFLKRLARYSILWHQDKSKRCVLQKRPTSLKEMKELLSVMAEIRGGACEVIDDLLLKVAERMRIIRLYGDSQLEDIKNTWLEMKFVLTAYTKCNREPCYVLGAVDEPIQCMEDHMMSLQSIGASRFATPFVTIIMKQTQETQFVMKSCLADHRLETLRMLEQELELCQKALNDYLDGKRNAFPRFYFISDDEVLNILGGKEAQPVVVFGKVEEWLTAMEAEMQRTNHLITKQAVFYYRYQKSRVDWMFDFQGMVVLAASQIWFTWEVEDVFRSFKTGNRSAMKEYDKKLEEQLNEMVYRIRTNLTRNDMKKLETVLILDVHSKDMVEKFIRDSIMAPDEFGWESQLRFYWVRKLDSLVIRQCSAEFNYGNEYFGLNGRLVITPLTDRIYLTITQV</sequence>
<dbReference type="Pfam" id="PF12774">
    <property type="entry name" value="AAA_6"/>
    <property type="match status" value="1"/>
</dbReference>
<dbReference type="GO" id="GO:0051959">
    <property type="term" value="F:dynein light intermediate chain binding"/>
    <property type="evidence" value="ECO:0007669"/>
    <property type="project" value="InterPro"/>
</dbReference>
<dbReference type="Proteomes" id="UP000316759">
    <property type="component" value="Unassembled WGS sequence"/>
</dbReference>
<dbReference type="InterPro" id="IPR042222">
    <property type="entry name" value="Dynein_2_N"/>
</dbReference>
<dbReference type="PANTHER" id="PTHR22878">
    <property type="entry name" value="DYNEIN HEAVY CHAIN 6, AXONEMAL-LIKE-RELATED"/>
    <property type="match status" value="1"/>
</dbReference>
<dbReference type="Pfam" id="PF08385">
    <property type="entry name" value="DHC_N1"/>
    <property type="match status" value="1"/>
</dbReference>
<evidence type="ECO:0000259" key="2">
    <source>
        <dbReference type="Pfam" id="PF08385"/>
    </source>
</evidence>
<feature type="domain" description="Dynein heavy chain linker" evidence="3">
    <location>
        <begin position="514"/>
        <end position="581"/>
    </location>
</feature>
<gene>
    <name evidence="5" type="ORF">FGIG_02111</name>
</gene>
<feature type="domain" description="Dynein heavy chain hydrolytic ATP-binding dynein motor region" evidence="4">
    <location>
        <begin position="748"/>
        <end position="774"/>
    </location>
</feature>
<evidence type="ECO:0000256" key="1">
    <source>
        <dbReference type="SAM" id="MobiDB-lite"/>
    </source>
</evidence>